<dbReference type="PANTHER" id="PTHR38768">
    <property type="entry name" value="UPF0502 PROTEIN YCEH"/>
    <property type="match status" value="1"/>
</dbReference>
<feature type="coiled-coil region" evidence="2">
    <location>
        <begin position="182"/>
        <end position="209"/>
    </location>
</feature>
<evidence type="ECO:0000313" key="4">
    <source>
        <dbReference type="Proteomes" id="UP000295724"/>
    </source>
</evidence>
<protein>
    <submittedName>
        <fullName evidence="3">Uncharacterized protein</fullName>
    </submittedName>
</protein>
<proteinExistence type="inferred from homology"/>
<dbReference type="InterPro" id="IPR036388">
    <property type="entry name" value="WH-like_DNA-bd_sf"/>
</dbReference>
<gene>
    <name evidence="3" type="ORF">C8D91_2923</name>
</gene>
<organism evidence="3 4">
    <name type="scientific">Marinicella litoralis</name>
    <dbReference type="NCBI Taxonomy" id="644220"/>
    <lineage>
        <taxon>Bacteria</taxon>
        <taxon>Pseudomonadati</taxon>
        <taxon>Pseudomonadota</taxon>
        <taxon>Gammaproteobacteria</taxon>
        <taxon>Lysobacterales</taxon>
        <taxon>Marinicellaceae</taxon>
        <taxon>Marinicella</taxon>
    </lineage>
</organism>
<dbReference type="HAMAP" id="MF_01584">
    <property type="entry name" value="UPF0502"/>
    <property type="match status" value="1"/>
</dbReference>
<dbReference type="RefSeq" id="WP_099017478.1">
    <property type="nucleotide sequence ID" value="NZ_NIHB01000001.1"/>
</dbReference>
<dbReference type="Pfam" id="PF04337">
    <property type="entry name" value="DUF480"/>
    <property type="match status" value="1"/>
</dbReference>
<evidence type="ECO:0000313" key="3">
    <source>
        <dbReference type="EMBL" id="TDR14652.1"/>
    </source>
</evidence>
<evidence type="ECO:0000256" key="1">
    <source>
        <dbReference type="HAMAP-Rule" id="MF_01584"/>
    </source>
</evidence>
<dbReference type="InterPro" id="IPR036390">
    <property type="entry name" value="WH_DNA-bd_sf"/>
</dbReference>
<keyword evidence="2" id="KW-0175">Coiled coil</keyword>
<comment type="similarity">
    <text evidence="1">Belongs to the UPF0502 family.</text>
</comment>
<name>A0A4R6X6H8_9GAMM</name>
<dbReference type="OrthoDB" id="9784785at2"/>
<sequence>MTAENTAPFFTDLEARIVACLMEKQLTTPNNYPLSMNSLLLACNQKTNRVPVMNLTEGEVGHAVSQLEGRNLVGVDYGGRANHVTHRVMTEFAINRKQQAILAVLMVREPLTLNDIKTKTGRMEDFAGVDEVAQVLQSLIDREEPLVICLPKGPGRREDRFTHLLCGEVDVTSVQGPVKAVSTSKSSRLDELEQRVLELENKVNELMTLLD</sequence>
<evidence type="ECO:0000256" key="2">
    <source>
        <dbReference type="SAM" id="Coils"/>
    </source>
</evidence>
<comment type="caution">
    <text evidence="3">The sequence shown here is derived from an EMBL/GenBank/DDBJ whole genome shotgun (WGS) entry which is preliminary data.</text>
</comment>
<dbReference type="Gene3D" id="1.10.10.10">
    <property type="entry name" value="Winged helix-like DNA-binding domain superfamily/Winged helix DNA-binding domain"/>
    <property type="match status" value="2"/>
</dbReference>
<dbReference type="AlphaFoldDB" id="A0A4R6X6H8"/>
<accession>A0A4R6X6H8</accession>
<dbReference type="InterPro" id="IPR007432">
    <property type="entry name" value="DUF480"/>
</dbReference>
<dbReference type="PANTHER" id="PTHR38768:SF1">
    <property type="entry name" value="UPF0502 PROTEIN YCEH"/>
    <property type="match status" value="1"/>
</dbReference>
<dbReference type="Proteomes" id="UP000295724">
    <property type="component" value="Unassembled WGS sequence"/>
</dbReference>
<reference evidence="3 4" key="1">
    <citation type="submission" date="2019-03" db="EMBL/GenBank/DDBJ databases">
        <title>Genomic Encyclopedia of Type Strains, Phase IV (KMG-IV): sequencing the most valuable type-strain genomes for metagenomic binning, comparative biology and taxonomic classification.</title>
        <authorList>
            <person name="Goeker M."/>
        </authorList>
    </citation>
    <scope>NUCLEOTIDE SEQUENCE [LARGE SCALE GENOMIC DNA]</scope>
    <source>
        <strain evidence="3 4">DSM 25488</strain>
    </source>
</reference>
<keyword evidence="4" id="KW-1185">Reference proteome</keyword>
<dbReference type="EMBL" id="SNZB01000009">
    <property type="protein sequence ID" value="TDR14652.1"/>
    <property type="molecule type" value="Genomic_DNA"/>
</dbReference>
<dbReference type="SUPFAM" id="SSF46785">
    <property type="entry name" value="Winged helix' DNA-binding domain"/>
    <property type="match status" value="2"/>
</dbReference>